<keyword evidence="1 4" id="KW-0378">Hydrolase</keyword>
<dbReference type="FunFam" id="3.40.350.10:FF:000019">
    <property type="entry name" value="Aminopeptidase YpdF"/>
    <property type="match status" value="1"/>
</dbReference>
<dbReference type="GO" id="GO:0004177">
    <property type="term" value="F:aminopeptidase activity"/>
    <property type="evidence" value="ECO:0007669"/>
    <property type="project" value="UniProtKB-KW"/>
</dbReference>
<dbReference type="Proteomes" id="UP000514715">
    <property type="component" value="Chromosome"/>
</dbReference>
<organism evidence="4">
    <name type="scientific">Escherichia coli</name>
    <dbReference type="NCBI Taxonomy" id="562"/>
    <lineage>
        <taxon>Bacteria</taxon>
        <taxon>Pseudomonadati</taxon>
        <taxon>Pseudomonadota</taxon>
        <taxon>Gammaproteobacteria</taxon>
        <taxon>Enterobacterales</taxon>
        <taxon>Enterobacteriaceae</taxon>
        <taxon>Escherichia</taxon>
    </lineage>
</organism>
<dbReference type="RefSeq" id="WP_022645944.1">
    <property type="nucleotide sequence ID" value="NZ_AP022098.1"/>
</dbReference>
<dbReference type="PRINTS" id="PR00599">
    <property type="entry name" value="MAPEPTIDASE"/>
</dbReference>
<sequence>MTLLASLRDWLKAQQLDAVLLSSRQNKQPHLGISTGSGYVLISRESAHILVDSRYYVDVEARTQGYQLHLLDATHTLTTIARQIIADEQLQTLGFEGQQVSWETAHRWQSELNAKLVSATPDVLRQIKTPEEVEKIRLACGIADRGAEHIRRFIQAGMSEREIAAELEWFMRQQGAEKASFDTIVASGWRGALPHGKASDKIVAAGEFVTLDFGALYQGYCSDMTRTLLVNGEGVSAESHPLFDVYQIVLQAQLAAISAIRPGVRCQQVDDAARRVITEAGFGDYFGHNTGHAIGIEVHEDPRFSPRDTTTLQPGMLLTVEPGIYLPGQGGVRIEDVVLVTPQGAEVLYAMPKTVLLTGEA</sequence>
<dbReference type="InterPro" id="IPR000587">
    <property type="entry name" value="Creatinase_N"/>
</dbReference>
<dbReference type="Gene3D" id="3.90.230.10">
    <property type="entry name" value="Creatinase/methionine aminopeptidase superfamily"/>
    <property type="match status" value="1"/>
</dbReference>
<dbReference type="AlphaFoldDB" id="A0A0A1A7W9"/>
<proteinExistence type="predicted"/>
<evidence type="ECO:0000313" key="10">
    <source>
        <dbReference type="Proteomes" id="UP000514715"/>
    </source>
</evidence>
<keyword evidence="4" id="KW-0645">Protease</keyword>
<dbReference type="GO" id="GO:0008235">
    <property type="term" value="F:metalloexopeptidase activity"/>
    <property type="evidence" value="ECO:0007669"/>
    <property type="project" value="UniProtKB-ARBA"/>
</dbReference>
<dbReference type="InterPro" id="IPR029149">
    <property type="entry name" value="Creatin/AminoP/Spt16_N"/>
</dbReference>
<dbReference type="EMBL" id="DABGZR010000001">
    <property type="protein sequence ID" value="HAJ0994299.1"/>
    <property type="molecule type" value="Genomic_DNA"/>
</dbReference>
<dbReference type="EC" id="3.4.11.-" evidence="4"/>
<name>A0A0A1A7W9_ECOLX</name>
<evidence type="ECO:0000256" key="1">
    <source>
        <dbReference type="ARBA" id="ARBA00022801"/>
    </source>
</evidence>
<evidence type="ECO:0000259" key="2">
    <source>
        <dbReference type="Pfam" id="PF00557"/>
    </source>
</evidence>
<evidence type="ECO:0000313" key="5">
    <source>
        <dbReference type="EMBL" id="NGE87362.1"/>
    </source>
</evidence>
<dbReference type="InterPro" id="IPR000994">
    <property type="entry name" value="Pept_M24"/>
</dbReference>
<evidence type="ECO:0000313" key="9">
    <source>
        <dbReference type="Proteomes" id="UP000472856"/>
    </source>
</evidence>
<evidence type="ECO:0000313" key="8">
    <source>
        <dbReference type="Proteomes" id="UP000271008"/>
    </source>
</evidence>
<gene>
    <name evidence="5" type="primary">ypdF</name>
    <name evidence="7" type="ORF">EIA08_25145</name>
    <name evidence="5" type="ORF">G5603_04055</name>
    <name evidence="4" type="ORF">HL601_01550</name>
    <name evidence="6" type="ORF">HVW04_23110</name>
</gene>
<dbReference type="Pfam" id="PF00557">
    <property type="entry name" value="Peptidase_M24"/>
    <property type="match status" value="1"/>
</dbReference>
<dbReference type="Proteomes" id="UP000472856">
    <property type="component" value="Unassembled WGS sequence"/>
</dbReference>
<dbReference type="FunFam" id="3.90.230.10:FF:000014">
    <property type="entry name" value="Aminopeptidase P family protein"/>
    <property type="match status" value="1"/>
</dbReference>
<evidence type="ECO:0000313" key="6">
    <source>
        <dbReference type="EMBL" id="QMP47571.1"/>
    </source>
</evidence>
<dbReference type="InterPro" id="IPR050659">
    <property type="entry name" value="Peptidase_M24B"/>
</dbReference>
<dbReference type="Pfam" id="PF01321">
    <property type="entry name" value="Creatinase_N"/>
    <property type="match status" value="1"/>
</dbReference>
<dbReference type="SUPFAM" id="SSF55920">
    <property type="entry name" value="Creatinase/aminopeptidase"/>
    <property type="match status" value="1"/>
</dbReference>
<evidence type="ECO:0000313" key="7">
    <source>
        <dbReference type="EMBL" id="RRD71118.1"/>
    </source>
</evidence>
<dbReference type="Gene3D" id="3.40.350.10">
    <property type="entry name" value="Creatinase/prolidase N-terminal domain"/>
    <property type="match status" value="1"/>
</dbReference>
<reference evidence="5 9" key="4">
    <citation type="submission" date="2020-02" db="EMBL/GenBank/DDBJ databases">
        <title>WGS of Carbapenem-Resistant Enterobacteriaceae.</title>
        <authorList>
            <person name="Tokajian S."/>
            <person name="El Chaar M."/>
            <person name="El Khoury M."/>
        </authorList>
    </citation>
    <scope>NUCLEOTIDE SEQUENCE [LARGE SCALE GENOMIC DNA]</scope>
    <source>
        <strain evidence="5 9">ECM_75</strain>
    </source>
</reference>
<dbReference type="Proteomes" id="UP000271008">
    <property type="component" value="Unassembled WGS sequence"/>
</dbReference>
<keyword evidence="4" id="KW-0031">Aminopeptidase</keyword>
<dbReference type="NCBIfam" id="NF007310">
    <property type="entry name" value="PRK09795.1"/>
    <property type="match status" value="1"/>
</dbReference>
<dbReference type="EMBL" id="JAAJRI010000002">
    <property type="protein sequence ID" value="NGE87362.1"/>
    <property type="molecule type" value="Genomic_DNA"/>
</dbReference>
<dbReference type="CDD" id="cd01092">
    <property type="entry name" value="APP-like"/>
    <property type="match status" value="1"/>
</dbReference>
<dbReference type="EMBL" id="CP057975">
    <property type="protein sequence ID" value="QMP47571.1"/>
    <property type="molecule type" value="Genomic_DNA"/>
</dbReference>
<dbReference type="PANTHER" id="PTHR46112">
    <property type="entry name" value="AMINOPEPTIDASE"/>
    <property type="match status" value="1"/>
</dbReference>
<feature type="domain" description="Creatinase N-terminal" evidence="3">
    <location>
        <begin position="4"/>
        <end position="125"/>
    </location>
</feature>
<evidence type="ECO:0000313" key="4">
    <source>
        <dbReference type="EMBL" id="HAJ0994299.1"/>
    </source>
</evidence>
<protein>
    <submittedName>
        <fullName evidence="4">Aminopeptidase</fullName>
        <ecNumber evidence="4">3.4.11.-</ecNumber>
    </submittedName>
</protein>
<evidence type="ECO:0000259" key="3">
    <source>
        <dbReference type="Pfam" id="PF01321"/>
    </source>
</evidence>
<dbReference type="InterPro" id="IPR036005">
    <property type="entry name" value="Creatinase/aminopeptidase-like"/>
</dbReference>
<feature type="domain" description="Peptidase M24" evidence="2">
    <location>
        <begin position="134"/>
        <end position="342"/>
    </location>
</feature>
<dbReference type="InterPro" id="IPR001714">
    <property type="entry name" value="Pept_M24_MAP"/>
</dbReference>
<dbReference type="EMBL" id="RQTU01000052">
    <property type="protein sequence ID" value="RRD71118.1"/>
    <property type="molecule type" value="Genomic_DNA"/>
</dbReference>
<reference evidence="7 8" key="2">
    <citation type="submission" date="2018-11" db="EMBL/GenBank/DDBJ databases">
        <title>Enterobacteriaceae from Patient.</title>
        <authorList>
            <person name="Shen C."/>
            <person name="Yang Y."/>
            <person name="Tian G."/>
        </authorList>
    </citation>
    <scope>NUCLEOTIDE SEQUENCE [LARGE SCALE GENOMIC DNA]</scope>
    <source>
        <strain evidence="7 8">GBGD28</strain>
    </source>
</reference>
<dbReference type="SUPFAM" id="SSF53092">
    <property type="entry name" value="Creatinase/prolidase N-terminal domain"/>
    <property type="match status" value="1"/>
</dbReference>
<dbReference type="PANTHER" id="PTHR46112:SF3">
    <property type="entry name" value="AMINOPEPTIDASE YPDF"/>
    <property type="match status" value="1"/>
</dbReference>
<accession>A0A0A1A7W9</accession>
<reference evidence="4" key="3">
    <citation type="submission" date="2019-09" db="EMBL/GenBank/DDBJ databases">
        <authorList>
            <consortium name="NCBI Pathogen Detection Project"/>
        </authorList>
    </citation>
    <scope>NUCLEOTIDE SEQUENCE</scope>
    <source>
        <strain evidence="4">EC00605</strain>
    </source>
</reference>
<reference evidence="4" key="1">
    <citation type="journal article" date="2018" name="Genome Biol.">
        <title>SKESA: strategic k-mer extension for scrupulous assemblies.</title>
        <authorList>
            <person name="Souvorov A."/>
            <person name="Agarwala R."/>
            <person name="Lipman D.J."/>
        </authorList>
    </citation>
    <scope>NUCLEOTIDE SEQUENCE [LARGE SCALE GENOMIC DNA]</scope>
    <source>
        <strain evidence="4">EC00605</strain>
    </source>
</reference>
<reference evidence="6 10" key="5">
    <citation type="submission" date="2020-06" db="EMBL/GenBank/DDBJ databases">
        <title>REHAB project genomes.</title>
        <authorList>
            <person name="Shaw L.P."/>
        </authorList>
    </citation>
    <scope>NUCLEOTIDE SEQUENCE [LARGE SCALE GENOMIC DNA]</scope>
    <source>
        <strain evidence="6 10">RHB07-C04</strain>
    </source>
</reference>